<accession>H8L1R6</accession>
<dbReference type="KEGG" id="fau:Fraau_0958"/>
<dbReference type="STRING" id="767434.Fraau_0958"/>
<dbReference type="AlphaFoldDB" id="H8L1R6"/>
<protein>
    <submittedName>
        <fullName evidence="1">Uncharacterized protein</fullName>
    </submittedName>
</protein>
<gene>
    <name evidence="1" type="ordered locus">Fraau_0958</name>
</gene>
<organism evidence="1 2">
    <name type="scientific">Frateuria aurantia (strain ATCC 33424 / DSM 6220 / KCTC 2777 / LMG 1558 / NBRC 3245 / NCIMB 13370)</name>
    <name type="common">Acetobacter aurantius</name>
    <dbReference type="NCBI Taxonomy" id="767434"/>
    <lineage>
        <taxon>Bacteria</taxon>
        <taxon>Pseudomonadati</taxon>
        <taxon>Pseudomonadota</taxon>
        <taxon>Gammaproteobacteria</taxon>
        <taxon>Lysobacterales</taxon>
        <taxon>Rhodanobacteraceae</taxon>
        <taxon>Frateuria</taxon>
    </lineage>
</organism>
<evidence type="ECO:0000313" key="1">
    <source>
        <dbReference type="EMBL" id="AFC85426.1"/>
    </source>
</evidence>
<dbReference type="EMBL" id="CP003350">
    <property type="protein sequence ID" value="AFC85426.1"/>
    <property type="molecule type" value="Genomic_DNA"/>
</dbReference>
<dbReference type="HOGENOM" id="CLU_2665754_0_0_6"/>
<dbReference type="Proteomes" id="UP000005234">
    <property type="component" value="Chromosome"/>
</dbReference>
<keyword evidence="2" id="KW-1185">Reference proteome</keyword>
<name>H8L1R6_FRAAD</name>
<proteinExistence type="predicted"/>
<reference evidence="1" key="1">
    <citation type="submission" date="2012-02" db="EMBL/GenBank/DDBJ databases">
        <title>The complete genome of Frateuria aurantia DSM 6220.</title>
        <authorList>
            <consortium name="US DOE Joint Genome Institute (JGI-PGF)"/>
            <person name="Lucas S."/>
            <person name="Copeland A."/>
            <person name="Lapidus A."/>
            <person name="Glavina del Rio T."/>
            <person name="Dalin E."/>
            <person name="Tice H."/>
            <person name="Bruce D."/>
            <person name="Goodwin L."/>
            <person name="Pitluck S."/>
            <person name="Peters L."/>
            <person name="Ovchinnikova G."/>
            <person name="Teshima H."/>
            <person name="Kyrpides N."/>
            <person name="Mavromatis K."/>
            <person name="Ivanova N."/>
            <person name="Brettin T."/>
            <person name="Detter J.C."/>
            <person name="Han C."/>
            <person name="Larimer F."/>
            <person name="Land M."/>
            <person name="Hauser L."/>
            <person name="Markowitz V."/>
            <person name="Cheng J.-F."/>
            <person name="Hugenholtz P."/>
            <person name="Woyke T."/>
            <person name="Wu D."/>
            <person name="Brambilla E."/>
            <person name="Klenk H.-P."/>
            <person name="Eisen J.A."/>
        </authorList>
    </citation>
    <scope>NUCLEOTIDE SEQUENCE</scope>
    <source>
        <strain evidence="1">DSM 6220</strain>
    </source>
</reference>
<evidence type="ECO:0000313" key="2">
    <source>
        <dbReference type="Proteomes" id="UP000005234"/>
    </source>
</evidence>
<sequence length="83" mass="9457">MAIDNSVPTIDMFQPLDGWFDSRLHRVRVKVLNGKPNAWCRRNCVGDAAGECSWAPQFKQPWLHFPDIPPALNEMLTTHIAAR</sequence>